<dbReference type="SUPFAM" id="SSF55821">
    <property type="entry name" value="YrdC/RibB"/>
    <property type="match status" value="1"/>
</dbReference>
<dbReference type="InterPro" id="IPR032677">
    <property type="entry name" value="GTP_cyclohydro_II"/>
</dbReference>
<proteinExistence type="inferred from homology"/>
<feature type="binding site" evidence="14">
    <location>
        <position position="111"/>
    </location>
    <ligand>
        <name>Mg(2+)</name>
        <dbReference type="ChEBI" id="CHEBI:18420"/>
        <label>1</label>
    </ligand>
</feature>
<dbReference type="InterPro" id="IPR000422">
    <property type="entry name" value="DHBP_synthase_RibB"/>
</dbReference>
<feature type="binding site" evidence="14">
    <location>
        <position position="115"/>
    </location>
    <ligand>
        <name>D-ribulose 5-phosphate</name>
        <dbReference type="ChEBI" id="CHEBI:58121"/>
    </ligand>
</feature>
<evidence type="ECO:0000256" key="7">
    <source>
        <dbReference type="ARBA" id="ARBA00012153"/>
    </source>
</evidence>
<dbReference type="Pfam" id="PF00926">
    <property type="entry name" value="DHBP_synthase"/>
    <property type="match status" value="1"/>
</dbReference>
<keyword evidence="11 14" id="KW-0460">Magnesium</keyword>
<dbReference type="Gene3D" id="3.90.870.10">
    <property type="entry name" value="DHBP synthase"/>
    <property type="match status" value="1"/>
</dbReference>
<feature type="site" description="Essential for catalytic activity" evidence="14">
    <location>
        <position position="247"/>
    </location>
</feature>
<dbReference type="Gene3D" id="1.10.260.40">
    <property type="entry name" value="lambda repressor-like DNA-binding domains"/>
    <property type="match status" value="1"/>
</dbReference>
<dbReference type="RefSeq" id="WP_377379358.1">
    <property type="nucleotide sequence ID" value="NZ_JBHSSW010000014.1"/>
</dbReference>
<dbReference type="InterPro" id="IPR059216">
    <property type="entry name" value="LeuA_carph_isopro_dom"/>
</dbReference>
<comment type="similarity">
    <text evidence="14">Belongs to the DHBP synthase family.</text>
</comment>
<evidence type="ECO:0000256" key="6">
    <source>
        <dbReference type="ARBA" id="ARBA00008976"/>
    </source>
</evidence>
<dbReference type="GO" id="GO:0008686">
    <property type="term" value="F:3,4-dihydroxy-2-butanone-4-phosphate synthase activity"/>
    <property type="evidence" value="ECO:0007669"/>
    <property type="project" value="UniProtKB-EC"/>
</dbReference>
<dbReference type="EMBL" id="JBHSSW010000014">
    <property type="protein sequence ID" value="MFC6198811.1"/>
    <property type="molecule type" value="Genomic_DNA"/>
</dbReference>
<evidence type="ECO:0000313" key="16">
    <source>
        <dbReference type="EMBL" id="MFC6198811.1"/>
    </source>
</evidence>
<evidence type="ECO:0000256" key="10">
    <source>
        <dbReference type="ARBA" id="ARBA00022723"/>
    </source>
</evidence>
<dbReference type="InterPro" id="IPR017945">
    <property type="entry name" value="DHBP_synth_RibB-like_a/b_dom"/>
</dbReference>
<feature type="binding site" evidence="14">
    <location>
        <position position="226"/>
    </location>
    <ligand>
        <name>Mg(2+)</name>
        <dbReference type="ChEBI" id="CHEBI:18420"/>
        <label>2</label>
    </ligand>
</feature>
<comment type="function">
    <text evidence="3 14">Catalyzes the conversion of D-ribulose 5-phosphate to formate and 3,4-dihydroxy-2-butanone 4-phosphate.</text>
</comment>
<dbReference type="InterPro" id="IPR036144">
    <property type="entry name" value="RibA-like_sf"/>
</dbReference>
<comment type="similarity">
    <text evidence="5">In the N-terminal section; belongs to the DHBP synthase family.</text>
</comment>
<accession>A0ABW1SAW6</accession>
<evidence type="ECO:0000256" key="14">
    <source>
        <dbReference type="HAMAP-Rule" id="MF_00180"/>
    </source>
</evidence>
<keyword evidence="17" id="KW-1185">Reference proteome</keyword>
<feature type="binding site" evidence="14">
    <location>
        <begin position="223"/>
        <end position="227"/>
    </location>
    <ligand>
        <name>D-ribulose 5-phosphate</name>
        <dbReference type="ChEBI" id="CHEBI:58121"/>
    </ligand>
</feature>
<dbReference type="Gene3D" id="3.40.50.10990">
    <property type="entry name" value="GTP cyclohydrolase II"/>
    <property type="match status" value="1"/>
</dbReference>
<evidence type="ECO:0000256" key="12">
    <source>
        <dbReference type="ARBA" id="ARBA00023211"/>
    </source>
</evidence>
<evidence type="ECO:0000256" key="1">
    <source>
        <dbReference type="ARBA" id="ARBA00000141"/>
    </source>
</evidence>
<gene>
    <name evidence="14 16" type="primary">ribB</name>
    <name evidence="16" type="ORF">ACFQDM_12015</name>
</gene>
<keyword evidence="12 14" id="KW-0464">Manganese</keyword>
<dbReference type="HAMAP" id="MF_00180">
    <property type="entry name" value="RibB"/>
    <property type="match status" value="1"/>
</dbReference>
<comment type="cofactor">
    <cofactor evidence="2">
        <name>Mn(2+)</name>
        <dbReference type="ChEBI" id="CHEBI:29035"/>
    </cofactor>
</comment>
<comment type="pathway">
    <text evidence="4 14">Cofactor biosynthesis; riboflavin biosynthesis; 2-hydroxy-3-oxobutyl phosphate from D-ribulose 5-phosphate: step 1/1.</text>
</comment>
<evidence type="ECO:0000256" key="13">
    <source>
        <dbReference type="ARBA" id="ARBA00023239"/>
    </source>
</evidence>
<organism evidence="16 17">
    <name type="scientific">Ponticaulis profundi</name>
    <dbReference type="NCBI Taxonomy" id="2665222"/>
    <lineage>
        <taxon>Bacteria</taxon>
        <taxon>Pseudomonadati</taxon>
        <taxon>Pseudomonadota</taxon>
        <taxon>Alphaproteobacteria</taxon>
        <taxon>Hyphomonadales</taxon>
        <taxon>Hyphomonadaceae</taxon>
        <taxon>Ponticaulis</taxon>
    </lineage>
</organism>
<evidence type="ECO:0000313" key="17">
    <source>
        <dbReference type="Proteomes" id="UP001596303"/>
    </source>
</evidence>
<keyword evidence="9 14" id="KW-0686">Riboflavin biosynthesis</keyword>
<name>A0ABW1SAW6_9PROT</name>
<dbReference type="InterPro" id="IPR010982">
    <property type="entry name" value="Lambda_DNA-bd_dom_sf"/>
</dbReference>
<dbReference type="EC" id="4.1.99.12" evidence="7 14"/>
<evidence type="ECO:0000256" key="2">
    <source>
        <dbReference type="ARBA" id="ARBA00001936"/>
    </source>
</evidence>
<keyword evidence="13 14" id="KW-0456">Lyase</keyword>
<dbReference type="Pfam" id="PF00925">
    <property type="entry name" value="GTP_cyclohydro2"/>
    <property type="match status" value="1"/>
</dbReference>
<evidence type="ECO:0000256" key="9">
    <source>
        <dbReference type="ARBA" id="ARBA00022619"/>
    </source>
</evidence>
<evidence type="ECO:0000256" key="8">
    <source>
        <dbReference type="ARBA" id="ARBA00018836"/>
    </source>
</evidence>
<evidence type="ECO:0000256" key="4">
    <source>
        <dbReference type="ARBA" id="ARBA00004904"/>
    </source>
</evidence>
<feature type="binding site" evidence="14">
    <location>
        <begin position="110"/>
        <end position="111"/>
    </location>
    <ligand>
        <name>D-ribulose 5-phosphate</name>
        <dbReference type="ChEBI" id="CHEBI:58121"/>
    </ligand>
</feature>
<evidence type="ECO:0000256" key="11">
    <source>
        <dbReference type="ARBA" id="ARBA00022842"/>
    </source>
</evidence>
<reference evidence="17" key="1">
    <citation type="journal article" date="2019" name="Int. J. Syst. Evol. Microbiol.">
        <title>The Global Catalogue of Microorganisms (GCM) 10K type strain sequencing project: providing services to taxonomists for standard genome sequencing and annotation.</title>
        <authorList>
            <consortium name="The Broad Institute Genomics Platform"/>
            <consortium name="The Broad Institute Genome Sequencing Center for Infectious Disease"/>
            <person name="Wu L."/>
            <person name="Ma J."/>
        </authorList>
    </citation>
    <scope>NUCLEOTIDE SEQUENCE [LARGE SCALE GENOMIC DNA]</scope>
    <source>
        <strain evidence="17">CGMCC-1.15741</strain>
    </source>
</reference>
<dbReference type="NCBIfam" id="TIGR00506">
    <property type="entry name" value="ribB"/>
    <property type="match status" value="1"/>
</dbReference>
<evidence type="ECO:0000256" key="3">
    <source>
        <dbReference type="ARBA" id="ARBA00002284"/>
    </source>
</evidence>
<feature type="site" description="Essential for catalytic activity" evidence="14">
    <location>
        <position position="209"/>
    </location>
</feature>
<feature type="domain" description="GTP cyclohydrolase II" evidence="15">
    <location>
        <begin position="293"/>
        <end position="443"/>
    </location>
</feature>
<evidence type="ECO:0000256" key="5">
    <source>
        <dbReference type="ARBA" id="ARBA00005520"/>
    </source>
</evidence>
<keyword evidence="10 14" id="KW-0479">Metal-binding</keyword>
<dbReference type="Proteomes" id="UP001596303">
    <property type="component" value="Unassembled WGS sequence"/>
</dbReference>
<comment type="caution">
    <text evidence="16">The sequence shown here is derived from an EMBL/GenBank/DDBJ whole genome shotgun (WGS) entry which is preliminary data.</text>
</comment>
<dbReference type="PANTHER" id="PTHR21327">
    <property type="entry name" value="GTP CYCLOHYDROLASE II-RELATED"/>
    <property type="match status" value="1"/>
</dbReference>
<evidence type="ECO:0000259" key="15">
    <source>
        <dbReference type="Pfam" id="PF00925"/>
    </source>
</evidence>
<dbReference type="PANTHER" id="PTHR21327:SF34">
    <property type="entry name" value="3,4-DIHYDROXY-2-BUTANONE 4-PHOSPHATE SYNTHASE"/>
    <property type="match status" value="1"/>
</dbReference>
<dbReference type="NCBIfam" id="NF046037">
    <property type="entry name" value="carphisopro"/>
    <property type="match status" value="1"/>
</dbReference>
<comment type="similarity">
    <text evidence="6">In the C-terminal section; belongs to the GTP cyclohydrolase II family.</text>
</comment>
<protein>
    <recommendedName>
        <fullName evidence="8 14">3,4-dihydroxy-2-butanone 4-phosphate synthase</fullName>
        <shortName evidence="14">DHBP synthase</shortName>
        <ecNumber evidence="7 14">4.1.99.12</ecNumber>
    </recommendedName>
</protein>
<feature type="binding site" evidence="14">
    <location>
        <position position="111"/>
    </location>
    <ligand>
        <name>Mg(2+)</name>
        <dbReference type="ChEBI" id="CHEBI:18420"/>
        <label>2</label>
    </ligand>
</feature>
<comment type="catalytic activity">
    <reaction evidence="1 14">
        <text>D-ribulose 5-phosphate = (2S)-2-hydroxy-3-oxobutyl phosphate + formate + H(+)</text>
        <dbReference type="Rhea" id="RHEA:18457"/>
        <dbReference type="ChEBI" id="CHEBI:15378"/>
        <dbReference type="ChEBI" id="CHEBI:15740"/>
        <dbReference type="ChEBI" id="CHEBI:58121"/>
        <dbReference type="ChEBI" id="CHEBI:58830"/>
        <dbReference type="EC" id="4.1.99.12"/>
    </reaction>
</comment>
<comment type="cofactor">
    <cofactor evidence="14">
        <name>Mg(2+)</name>
        <dbReference type="ChEBI" id="CHEBI:18420"/>
    </cofactor>
    <cofactor evidence="14">
        <name>Mn(2+)</name>
        <dbReference type="ChEBI" id="CHEBI:29035"/>
    </cofactor>
    <text evidence="14">Binds 2 divalent metal cations per subunit. Magnesium or manganese.</text>
</comment>
<dbReference type="SUPFAM" id="SSF142695">
    <property type="entry name" value="RibA-like"/>
    <property type="match status" value="1"/>
</dbReference>
<comment type="subunit">
    <text evidence="14">Homodimer.</text>
</comment>
<sequence length="451" mass="48805">MSTITKIVDAFGGVRPFARALNKSPSTVQYWIEKGGLPRNAGDLVIKAAEELGAGISRDQIRSAILSPQTDNESSISMSEDWSDAISPIEEIVEDARNGKMYILVDAEDRENEGDLIIPAQFATPSAVNFMATHGRGLICLSMTAERASTLNLEPMTRNNRESMSTAFTVSIEAKDGVTTGISAQDRARTVAVAIDPTKNENDIVSPGHVFPLVARDGGVLVRAGHTEAAVDISRMAGLYPAGVICEIMKDDGTMARLPDLVSFAQLHNLKIGTIADLIAYRRRNDRFLERRIDVPFKSDFGEGFRAIVFKNAIDGAEHMALVHGKIHADEPVLMRVHRVDFMSDFLGETGNRSGLIKSAMQAIAEADEAGVIVLVNTMRKDVLAESLGAVSSMPADPSAPLREYGVGAQILKDLGVRKMIVLSTSKPTRLAGLDGYGLSVEGWRQLKKDN</sequence>